<dbReference type="PANTHER" id="PTHR31900:SF34">
    <property type="entry name" value="EMB|CAB62440.1-RELATED"/>
    <property type="match status" value="1"/>
</dbReference>
<sequence length="280" mass="31788">MTDEYDAMTKTKSWNLVPRPPQEHGVDFTETFSPVVKPATIRDVLDVGVALNLPIQQLDVKNALLQGDLNETVYMHQPPSLLTKSHSENPYTTQRRVPNDRHGTLVTLYIHAEFIVDYVPLTISFRSLKILSLYLVKFSSGEILDSFLSGYPLLEDLLVVRGSNDNVKTFNIAVPSLRILSIIDLNYGSHGLRDDVGFVIKAPSMNSLTITTHFFAIEWIGYKGIQVEKNVVMYLLENSPQLKTMAIRSLKWSNDSEKLKMMQELSSMQRTSTKYRLSFT</sequence>
<evidence type="ECO:0000259" key="1">
    <source>
        <dbReference type="SMART" id="SM00579"/>
    </source>
</evidence>
<dbReference type="InterPro" id="IPR055411">
    <property type="entry name" value="LRR_FXL15/At3g58940/PEG3-like"/>
</dbReference>
<accession>Q9MA71</accession>
<dbReference type="InterPro" id="IPR050232">
    <property type="entry name" value="FBL13/AtMIF1-like"/>
</dbReference>
<dbReference type="Pfam" id="PF07727">
    <property type="entry name" value="RVT_2"/>
    <property type="match status" value="1"/>
</dbReference>
<dbReference type="InterPro" id="IPR013103">
    <property type="entry name" value="RVT_2"/>
</dbReference>
<dbReference type="PIR" id="H96500">
    <property type="entry name" value="H96500"/>
</dbReference>
<feature type="domain" description="FBD" evidence="1">
    <location>
        <begin position="211"/>
        <end position="280"/>
    </location>
</feature>
<gene>
    <name evidence="2" type="primary">F2J6.10</name>
</gene>
<evidence type="ECO:0000313" key="2">
    <source>
        <dbReference type="EMBL" id="AAF63126.1"/>
    </source>
</evidence>
<dbReference type="Pfam" id="PF08387">
    <property type="entry name" value="FBD"/>
    <property type="match status" value="1"/>
</dbReference>
<reference evidence="2" key="2">
    <citation type="submission" date="2000-04" db="EMBL/GenBank/DDBJ databases">
        <authorList>
            <person name="Federspiel N.A."/>
            <person name="Palm C.J."/>
            <person name="Conway A.B."/>
            <person name="Conn L."/>
            <person name="Hansen N.F."/>
            <person name="Altafi H."/>
            <person name="Araujo R."/>
            <person name="Huizar L."/>
            <person name="Rowley D."/>
            <person name="Buehler E."/>
            <person name="Dunn P."/>
            <person name="Gonzalez A."/>
            <person name="Kremenetskaia I."/>
            <person name="Kim C."/>
            <person name="Lenz C."/>
            <person name="Li J."/>
            <person name="Liu S."/>
            <person name="Luros S."/>
            <person name="Schwartz J."/>
            <person name="Shinn P."/>
            <person name="Toriumi M."/>
            <person name="Vysotskaia V.S."/>
            <person name="Walker M."/>
            <person name="Yu G."/>
            <person name="Ecker J."/>
            <person name="Theologis A."/>
            <person name="Davis R.W."/>
        </authorList>
    </citation>
    <scope>NUCLEOTIDE SEQUENCE</scope>
</reference>
<dbReference type="SMART" id="SM00579">
    <property type="entry name" value="FBD"/>
    <property type="match status" value="1"/>
</dbReference>
<reference key="1">
    <citation type="journal article" date="2000" name="Nature">
        <title>Sequence and analysis of chromosome 1 of the plant Arabidopsis thaliana.</title>
        <authorList>
            <person name="Theologis A."/>
            <person name="Ecker J.R."/>
            <person name="Palm C.J."/>
            <person name="Federspiel N.A."/>
            <person name="Kaul S."/>
            <person name="White O."/>
            <person name="Alonso J."/>
            <person name="Altafi H."/>
            <person name="Araujo R."/>
            <person name="Bowman C.L."/>
            <person name="Brooks S.Y."/>
            <person name="Buehler E."/>
            <person name="Chan A."/>
            <person name="Chao Q."/>
            <person name="Chen H."/>
            <person name="Cheuk R.F."/>
            <person name="Chin C.W."/>
            <person name="Chung M.K."/>
            <person name="Conn L."/>
            <person name="Conway A.B."/>
            <person name="Conway A.R."/>
            <person name="Creasy T.H."/>
            <person name="Dewar K."/>
            <person name="Dunn P."/>
            <person name="Etgu P."/>
            <person name="Feldblyum T.V."/>
            <person name="Feng J."/>
            <person name="Fong B."/>
            <person name="Fujii C.Y."/>
            <person name="Gill J.E."/>
            <person name="Goldsmith A.D."/>
            <person name="Haas B."/>
            <person name="Hansen N.F."/>
            <person name="Hughes B."/>
            <person name="Huizar L."/>
            <person name="Hunter J.L."/>
            <person name="Jenkins J."/>
            <person name="Johnson-Hopson C."/>
            <person name="Khan S."/>
            <person name="Khaykin E."/>
            <person name="Kim C.J."/>
            <person name="Koo H.L."/>
            <person name="Kremenetskaia I."/>
            <person name="Kurtz D.B."/>
            <person name="Kwan A."/>
            <person name="Lam B."/>
            <person name="Langin-Hooper S."/>
            <person name="Lee A."/>
            <person name="Lee J.M."/>
            <person name="Lenz C.A."/>
            <person name="Li J.H."/>
            <person name="Li Y."/>
            <person name="Lin X."/>
            <person name="Liu S.X."/>
            <person name="Liu Z.A."/>
            <person name="Luros J.S."/>
            <person name="Maiti R."/>
            <person name="Marziali A."/>
            <person name="Militscher J."/>
            <person name="Miranda M."/>
            <person name="Nguyen M."/>
            <person name="Nierman W.C."/>
            <person name="Osborne B.I."/>
            <person name="Pai G."/>
            <person name="Peterson J."/>
            <person name="Pham P.K."/>
            <person name="Rizzo M."/>
            <person name="Rooney T."/>
            <person name="Rowley D."/>
            <person name="Sakano H."/>
            <person name="Salzberg S.L."/>
            <person name="Schwartz J.R."/>
            <person name="Shinn P."/>
            <person name="Southwick A.M."/>
            <person name="Sun H."/>
            <person name="Tallon L.J."/>
            <person name="Tambunga G."/>
            <person name="Toriumi M.J."/>
            <person name="Town C.D."/>
            <person name="Utterback T."/>
            <person name="Van Aken S."/>
            <person name="Vaysberg M."/>
            <person name="Vysotskaia V.S."/>
            <person name="Walker M."/>
            <person name="Wu D."/>
            <person name="Yu G."/>
            <person name="Fraser C.M."/>
            <person name="Venter J.C."/>
            <person name="Davis R.W."/>
        </authorList>
    </citation>
    <scope>NUCLEOTIDE SEQUENCE [LARGE SCALE GENOMIC DNA]</scope>
    <source>
        <strain>cv. Columbia</strain>
    </source>
</reference>
<dbReference type="PANTHER" id="PTHR31900">
    <property type="entry name" value="F-BOX/RNI SUPERFAMILY PROTEIN-RELATED"/>
    <property type="match status" value="1"/>
</dbReference>
<dbReference type="EMBL" id="AC009526">
    <property type="protein sequence ID" value="AAF63126.1"/>
    <property type="molecule type" value="Genomic_DNA"/>
</dbReference>
<dbReference type="InterPro" id="IPR006566">
    <property type="entry name" value="FBD"/>
</dbReference>
<organism evidence="2">
    <name type="scientific">Arabidopsis thaliana</name>
    <name type="common">Mouse-ear cress</name>
    <dbReference type="NCBI Taxonomy" id="3702"/>
    <lineage>
        <taxon>Eukaryota</taxon>
        <taxon>Viridiplantae</taxon>
        <taxon>Streptophyta</taxon>
        <taxon>Embryophyta</taxon>
        <taxon>Tracheophyta</taxon>
        <taxon>Spermatophyta</taxon>
        <taxon>Magnoliopsida</taxon>
        <taxon>eudicotyledons</taxon>
        <taxon>Gunneridae</taxon>
        <taxon>Pentapetalae</taxon>
        <taxon>rosids</taxon>
        <taxon>malvids</taxon>
        <taxon>Brassicales</taxon>
        <taxon>Brassicaceae</taxon>
        <taxon>Camelineae</taxon>
        <taxon>Arabidopsis</taxon>
    </lineage>
</organism>
<proteinExistence type="predicted"/>
<dbReference type="AlphaFoldDB" id="Q9MA71"/>
<dbReference type="Pfam" id="PF24758">
    <property type="entry name" value="LRR_At5g56370"/>
    <property type="match status" value="1"/>
</dbReference>
<protein>
    <submittedName>
        <fullName evidence="2">F2J6.10 protein</fullName>
    </submittedName>
</protein>
<name>Q9MA71_ARATH</name>